<dbReference type="EMBL" id="JAHRHJ020001566">
    <property type="protein sequence ID" value="KAH9293163.1"/>
    <property type="molecule type" value="Genomic_DNA"/>
</dbReference>
<feature type="non-terminal residue" evidence="2">
    <location>
        <position position="200"/>
    </location>
</feature>
<proteinExistence type="predicted"/>
<comment type="caution">
    <text evidence="2">The sequence shown here is derived from an EMBL/GenBank/DDBJ whole genome shotgun (WGS) entry which is preliminary data.</text>
</comment>
<dbReference type="Pfam" id="PF11886">
    <property type="entry name" value="TOC159_MAD"/>
    <property type="match status" value="1"/>
</dbReference>
<feature type="domain" description="Translocase of chloroplast 159/132 membrane anchor" evidence="1">
    <location>
        <begin position="2"/>
        <end position="198"/>
    </location>
</feature>
<gene>
    <name evidence="2" type="ORF">KI387_041633</name>
</gene>
<dbReference type="Proteomes" id="UP000824469">
    <property type="component" value="Unassembled WGS sequence"/>
</dbReference>
<dbReference type="AlphaFoldDB" id="A0AA38CBI3"/>
<organism evidence="2 3">
    <name type="scientific">Taxus chinensis</name>
    <name type="common">Chinese yew</name>
    <name type="synonym">Taxus wallichiana var. chinensis</name>
    <dbReference type="NCBI Taxonomy" id="29808"/>
    <lineage>
        <taxon>Eukaryota</taxon>
        <taxon>Viridiplantae</taxon>
        <taxon>Streptophyta</taxon>
        <taxon>Embryophyta</taxon>
        <taxon>Tracheophyta</taxon>
        <taxon>Spermatophyta</taxon>
        <taxon>Pinopsida</taxon>
        <taxon>Pinidae</taxon>
        <taxon>Conifers II</taxon>
        <taxon>Cupressales</taxon>
        <taxon>Taxaceae</taxon>
        <taxon>Taxus</taxon>
    </lineage>
</organism>
<evidence type="ECO:0000259" key="1">
    <source>
        <dbReference type="Pfam" id="PF11886"/>
    </source>
</evidence>
<keyword evidence="3" id="KW-1185">Reference proteome</keyword>
<dbReference type="InterPro" id="IPR024283">
    <property type="entry name" value="TOC159_MAD"/>
</dbReference>
<name>A0AA38CBI3_TAXCH</name>
<accession>A0AA38CBI3</accession>
<protein>
    <recommendedName>
        <fullName evidence="1">Translocase of chloroplast 159/132 membrane anchor domain-containing protein</fullName>
    </recommendedName>
</protein>
<reference evidence="2 3" key="1">
    <citation type="journal article" date="2021" name="Nat. Plants">
        <title>The Taxus genome provides insights into paclitaxel biosynthesis.</title>
        <authorList>
            <person name="Xiong X."/>
            <person name="Gou J."/>
            <person name="Liao Q."/>
            <person name="Li Y."/>
            <person name="Zhou Q."/>
            <person name="Bi G."/>
            <person name="Li C."/>
            <person name="Du R."/>
            <person name="Wang X."/>
            <person name="Sun T."/>
            <person name="Guo L."/>
            <person name="Liang H."/>
            <person name="Lu P."/>
            <person name="Wu Y."/>
            <person name="Zhang Z."/>
            <person name="Ro D.K."/>
            <person name="Shang Y."/>
            <person name="Huang S."/>
            <person name="Yan J."/>
        </authorList>
    </citation>
    <scope>NUCLEOTIDE SEQUENCE [LARGE SCALE GENOMIC DNA]</scope>
    <source>
        <strain evidence="2">Ta-2019</strain>
    </source>
</reference>
<evidence type="ECO:0000313" key="2">
    <source>
        <dbReference type="EMBL" id="KAH9293163.1"/>
    </source>
</evidence>
<sequence length="200" mass="21810">MFVIGSEIPVAVSSEVTKDKKETVVRMKCETCLKLQGFKSKYLVGGLHIHIVDREQSYTLRSETVFHNFENNKTTAGIAITSMGSVIAAGMKLEDKLKIGEKFELEVNAGTITGGKDVEYGATLRATYMRNNDFPSSLALSFMDKRQGGSLSGSSSIMEKSRDLHILCRLQSQLSVGQNTTIIPSANLNNRGAGVIRLST</sequence>
<evidence type="ECO:0000313" key="3">
    <source>
        <dbReference type="Proteomes" id="UP000824469"/>
    </source>
</evidence>